<name>A0A4Z2GNY7_9TELE</name>
<gene>
    <name evidence="2" type="ORF">EYF80_034533</name>
</gene>
<dbReference type="Proteomes" id="UP000314294">
    <property type="component" value="Unassembled WGS sequence"/>
</dbReference>
<sequence length="65" mass="7216">MWTALPDRLDLGTLWTRVGILGVNEASEARRHRRGRGGETRRSGEEAVRAPDLILDFRVACNPSG</sequence>
<evidence type="ECO:0000313" key="2">
    <source>
        <dbReference type="EMBL" id="TNN55267.1"/>
    </source>
</evidence>
<organism evidence="2 3">
    <name type="scientific">Liparis tanakae</name>
    <name type="common">Tanaka's snailfish</name>
    <dbReference type="NCBI Taxonomy" id="230148"/>
    <lineage>
        <taxon>Eukaryota</taxon>
        <taxon>Metazoa</taxon>
        <taxon>Chordata</taxon>
        <taxon>Craniata</taxon>
        <taxon>Vertebrata</taxon>
        <taxon>Euteleostomi</taxon>
        <taxon>Actinopterygii</taxon>
        <taxon>Neopterygii</taxon>
        <taxon>Teleostei</taxon>
        <taxon>Neoteleostei</taxon>
        <taxon>Acanthomorphata</taxon>
        <taxon>Eupercaria</taxon>
        <taxon>Perciformes</taxon>
        <taxon>Cottioidei</taxon>
        <taxon>Cottales</taxon>
        <taxon>Liparidae</taxon>
        <taxon>Liparis</taxon>
    </lineage>
</organism>
<dbReference type="AlphaFoldDB" id="A0A4Z2GNY7"/>
<feature type="region of interest" description="Disordered" evidence="1">
    <location>
        <begin position="28"/>
        <end position="47"/>
    </location>
</feature>
<evidence type="ECO:0000256" key="1">
    <source>
        <dbReference type="SAM" id="MobiDB-lite"/>
    </source>
</evidence>
<evidence type="ECO:0000313" key="3">
    <source>
        <dbReference type="Proteomes" id="UP000314294"/>
    </source>
</evidence>
<comment type="caution">
    <text evidence="2">The sequence shown here is derived from an EMBL/GenBank/DDBJ whole genome shotgun (WGS) entry which is preliminary data.</text>
</comment>
<keyword evidence="3" id="KW-1185">Reference proteome</keyword>
<feature type="compositionally biased region" description="Basic and acidic residues" evidence="1">
    <location>
        <begin position="36"/>
        <end position="47"/>
    </location>
</feature>
<accession>A0A4Z2GNY7</accession>
<dbReference type="EMBL" id="SRLO01000461">
    <property type="protein sequence ID" value="TNN55267.1"/>
    <property type="molecule type" value="Genomic_DNA"/>
</dbReference>
<protein>
    <submittedName>
        <fullName evidence="2">Uncharacterized protein</fullName>
    </submittedName>
</protein>
<proteinExistence type="predicted"/>
<reference evidence="2 3" key="1">
    <citation type="submission" date="2019-03" db="EMBL/GenBank/DDBJ databases">
        <title>First draft genome of Liparis tanakae, snailfish: a comprehensive survey of snailfish specific genes.</title>
        <authorList>
            <person name="Kim W."/>
            <person name="Song I."/>
            <person name="Jeong J.-H."/>
            <person name="Kim D."/>
            <person name="Kim S."/>
            <person name="Ryu S."/>
            <person name="Song J.Y."/>
            <person name="Lee S.K."/>
        </authorList>
    </citation>
    <scope>NUCLEOTIDE SEQUENCE [LARGE SCALE GENOMIC DNA]</scope>
    <source>
        <tissue evidence="2">Muscle</tissue>
    </source>
</reference>